<protein>
    <recommendedName>
        <fullName evidence="5">hydroxyacylglutathione hydrolase</fullName>
        <ecNumber evidence="5">3.1.2.6</ecNumber>
    </recommendedName>
    <alternativeName>
        <fullName evidence="9">Glyoxalase II</fullName>
    </alternativeName>
</protein>
<keyword evidence="7" id="KW-0378">Hydrolase</keyword>
<feature type="domain" description="Metallo-beta-lactamase" evidence="10">
    <location>
        <begin position="33"/>
        <end position="192"/>
    </location>
</feature>
<accession>A0ABD6ETL1</accession>
<evidence type="ECO:0000313" key="11">
    <source>
        <dbReference type="EMBL" id="MFH4982467.1"/>
    </source>
</evidence>
<dbReference type="EC" id="3.1.2.6" evidence="5"/>
<comment type="caution">
    <text evidence="11">The sequence shown here is derived from an EMBL/GenBank/DDBJ whole genome shotgun (WGS) entry which is preliminary data.</text>
</comment>
<dbReference type="InterPro" id="IPR035680">
    <property type="entry name" value="Clx_II_MBL"/>
</dbReference>
<evidence type="ECO:0000256" key="1">
    <source>
        <dbReference type="ARBA" id="ARBA00001623"/>
    </source>
</evidence>
<evidence type="ECO:0000256" key="8">
    <source>
        <dbReference type="ARBA" id="ARBA00022833"/>
    </source>
</evidence>
<dbReference type="GO" id="GO:0046872">
    <property type="term" value="F:metal ion binding"/>
    <property type="evidence" value="ECO:0007669"/>
    <property type="project" value="UniProtKB-KW"/>
</dbReference>
<dbReference type="PANTHER" id="PTHR11935:SF94">
    <property type="entry name" value="TENZING NORGAY, ISOFORM C"/>
    <property type="match status" value="1"/>
</dbReference>
<proteinExistence type="inferred from homology"/>
<evidence type="ECO:0000256" key="2">
    <source>
        <dbReference type="ARBA" id="ARBA00001947"/>
    </source>
</evidence>
<dbReference type="EMBL" id="JBGFUD010009373">
    <property type="protein sequence ID" value="MFH4982467.1"/>
    <property type="molecule type" value="Genomic_DNA"/>
</dbReference>
<comment type="catalytic activity">
    <reaction evidence="1">
        <text>an S-(2-hydroxyacyl)glutathione + H2O = a 2-hydroxy carboxylate + glutathione + H(+)</text>
        <dbReference type="Rhea" id="RHEA:21864"/>
        <dbReference type="ChEBI" id="CHEBI:15377"/>
        <dbReference type="ChEBI" id="CHEBI:15378"/>
        <dbReference type="ChEBI" id="CHEBI:57925"/>
        <dbReference type="ChEBI" id="CHEBI:58896"/>
        <dbReference type="ChEBI" id="CHEBI:71261"/>
        <dbReference type="EC" id="3.1.2.6"/>
    </reaction>
</comment>
<dbReference type="PANTHER" id="PTHR11935">
    <property type="entry name" value="BETA LACTAMASE DOMAIN"/>
    <property type="match status" value="1"/>
</dbReference>
<evidence type="ECO:0000259" key="10">
    <source>
        <dbReference type="SMART" id="SM00849"/>
    </source>
</evidence>
<sequence>MPSKISLIASIIRRLTTSEVPRMRIIPLPALSDNYMYLLIDEETKNAAIVDPVDVPSILSNVKSHDVQLTAALVTHHHYDHAGGTADLSAAYGGKLPIYAGDARVAKMTKKVVDNDKLKVGNLDITCIFTPCHTSGHICYYVTHNGEKAVFTGDTLFIGGCGRFFEGTAEEMDAALNKKLGSLPDETVIFNLEKQVLLETYI</sequence>
<evidence type="ECO:0000256" key="5">
    <source>
        <dbReference type="ARBA" id="ARBA00011917"/>
    </source>
</evidence>
<comment type="similarity">
    <text evidence="4">Belongs to the metallo-beta-lactamase superfamily. Glyoxalase II family.</text>
</comment>
<dbReference type="GO" id="GO:0004416">
    <property type="term" value="F:hydroxyacylglutathione hydrolase activity"/>
    <property type="evidence" value="ECO:0007669"/>
    <property type="project" value="UniProtKB-EC"/>
</dbReference>
<dbReference type="InterPro" id="IPR001279">
    <property type="entry name" value="Metallo-B-lactamas"/>
</dbReference>
<evidence type="ECO:0000256" key="3">
    <source>
        <dbReference type="ARBA" id="ARBA00004963"/>
    </source>
</evidence>
<comment type="pathway">
    <text evidence="3">Secondary metabolite metabolism; methylglyoxal degradation; (R)-lactate from methylglyoxal: step 2/2.</text>
</comment>
<evidence type="ECO:0000256" key="7">
    <source>
        <dbReference type="ARBA" id="ARBA00022801"/>
    </source>
</evidence>
<dbReference type="Gene3D" id="3.60.15.10">
    <property type="entry name" value="Ribonuclease Z/Hydroxyacylglutathione hydrolase-like"/>
    <property type="match status" value="1"/>
</dbReference>
<evidence type="ECO:0000256" key="9">
    <source>
        <dbReference type="ARBA" id="ARBA00031044"/>
    </source>
</evidence>
<reference evidence="11 12" key="1">
    <citation type="submission" date="2024-08" db="EMBL/GenBank/DDBJ databases">
        <title>Gnathostoma spinigerum genome.</title>
        <authorList>
            <person name="Gonzalez-Bertolin B."/>
            <person name="Monzon S."/>
            <person name="Zaballos A."/>
            <person name="Jimenez P."/>
            <person name="Dekumyoy P."/>
            <person name="Varona S."/>
            <person name="Cuesta I."/>
            <person name="Sumanam S."/>
            <person name="Adisakwattana P."/>
            <person name="Gasser R.B."/>
            <person name="Hernandez-Gonzalez A."/>
            <person name="Young N.D."/>
            <person name="Perteguer M.J."/>
        </authorList>
    </citation>
    <scope>NUCLEOTIDE SEQUENCE [LARGE SCALE GENOMIC DNA]</scope>
    <source>
        <strain evidence="11">AL3</strain>
        <tissue evidence="11">Liver</tissue>
    </source>
</reference>
<dbReference type="Proteomes" id="UP001608902">
    <property type="component" value="Unassembled WGS sequence"/>
</dbReference>
<keyword evidence="8" id="KW-0862">Zinc</keyword>
<dbReference type="AlphaFoldDB" id="A0ABD6ETL1"/>
<dbReference type="Pfam" id="PF00753">
    <property type="entry name" value="Lactamase_B"/>
    <property type="match status" value="1"/>
</dbReference>
<organism evidence="11 12">
    <name type="scientific">Gnathostoma spinigerum</name>
    <dbReference type="NCBI Taxonomy" id="75299"/>
    <lineage>
        <taxon>Eukaryota</taxon>
        <taxon>Metazoa</taxon>
        <taxon>Ecdysozoa</taxon>
        <taxon>Nematoda</taxon>
        <taxon>Chromadorea</taxon>
        <taxon>Rhabditida</taxon>
        <taxon>Spirurina</taxon>
        <taxon>Gnathostomatomorpha</taxon>
        <taxon>Gnathostomatoidea</taxon>
        <taxon>Gnathostomatidae</taxon>
        <taxon>Gnathostoma</taxon>
    </lineage>
</organism>
<evidence type="ECO:0000313" key="12">
    <source>
        <dbReference type="Proteomes" id="UP001608902"/>
    </source>
</evidence>
<keyword evidence="12" id="KW-1185">Reference proteome</keyword>
<name>A0ABD6ETL1_9BILA</name>
<comment type="cofactor">
    <cofactor evidence="2">
        <name>Zn(2+)</name>
        <dbReference type="ChEBI" id="CHEBI:29105"/>
    </cofactor>
</comment>
<dbReference type="InterPro" id="IPR036866">
    <property type="entry name" value="RibonucZ/Hydroxyglut_hydro"/>
</dbReference>
<dbReference type="SMART" id="SM00849">
    <property type="entry name" value="Lactamase_B"/>
    <property type="match status" value="1"/>
</dbReference>
<evidence type="ECO:0000256" key="4">
    <source>
        <dbReference type="ARBA" id="ARBA00006759"/>
    </source>
</evidence>
<dbReference type="CDD" id="cd07723">
    <property type="entry name" value="hydroxyacylglutathione_hydrolase_MBL-fold"/>
    <property type="match status" value="1"/>
</dbReference>
<evidence type="ECO:0000256" key="6">
    <source>
        <dbReference type="ARBA" id="ARBA00022723"/>
    </source>
</evidence>
<keyword evidence="6" id="KW-0479">Metal-binding</keyword>
<gene>
    <name evidence="11" type="ORF">AB6A40_009176</name>
</gene>
<dbReference type="SUPFAM" id="SSF56281">
    <property type="entry name" value="Metallo-hydrolase/oxidoreductase"/>
    <property type="match status" value="1"/>
</dbReference>